<dbReference type="EMBL" id="JANRMS010000178">
    <property type="protein sequence ID" value="KAJ3544819.1"/>
    <property type="molecule type" value="Genomic_DNA"/>
</dbReference>
<comment type="caution">
    <text evidence="1">The sequence shown here is derived from an EMBL/GenBank/DDBJ whole genome shotgun (WGS) entry which is preliminary data.</text>
</comment>
<name>A0ACC1SR16_9HYPO</name>
<sequence>MTKISNSVSTPILRLPNELVGSICDLLPDSAIKNLRLTCGFLSDKAQLRGLSRVFISPSLRNLSVLRGIADHDTFRQCVEEIIWDDATLEPIESHDGRYRYRWVPDVEDSYEEDGQEETSEWEDVDSDEEEEMSERLDVDSDEVDGQEWFIQRCRFSINHLKDRMRRDAKRPDILATQEELNNAMSFGESFNHYKILEQQQQEILDSGADEDAFRYALQRLPRLKRVTVTPAAHGLLFQPLYKTPMIRDFPYGFLYPIPKGWLVSEDGWNRKIPSPWDGDASEEEKNQWRGFRIVTRILAEVHHHHVSELVLDNHKLLTGVSHFAFHPPTEEYHNLCIVLKRPGFRRVDLSIVTGYTTDMWAKDWDTYRNGDLYKALAGAPDLEHVALQTEYHEGRAPQGGVNEFVSLFDVFPLDHWTKLKHFGLSAMQVAQSDLVSFLAKLPSTLQSVELSFLGFLRDQGNYAGLLSDIRDKLGWRHRPVDVRVKIRVLIKNNLSPIGQYIRLDEEVQNYVYGSGPLPFSPKGYHDYVSGVEEDEFDSH</sequence>
<keyword evidence="2" id="KW-1185">Reference proteome</keyword>
<evidence type="ECO:0000313" key="1">
    <source>
        <dbReference type="EMBL" id="KAJ3544819.1"/>
    </source>
</evidence>
<proteinExistence type="predicted"/>
<reference evidence="1" key="1">
    <citation type="submission" date="2022-08" db="EMBL/GenBank/DDBJ databases">
        <title>Genome Sequence of Fusarium decemcellulare.</title>
        <authorList>
            <person name="Buettner E."/>
        </authorList>
    </citation>
    <scope>NUCLEOTIDE SEQUENCE</scope>
    <source>
        <strain evidence="1">Babe19</strain>
    </source>
</reference>
<gene>
    <name evidence="1" type="ORF">NM208_g2847</name>
</gene>
<protein>
    <submittedName>
        <fullName evidence="1">Uncharacterized protein</fullName>
    </submittedName>
</protein>
<accession>A0ACC1SR16</accession>
<organism evidence="1 2">
    <name type="scientific">Fusarium decemcellulare</name>
    <dbReference type="NCBI Taxonomy" id="57161"/>
    <lineage>
        <taxon>Eukaryota</taxon>
        <taxon>Fungi</taxon>
        <taxon>Dikarya</taxon>
        <taxon>Ascomycota</taxon>
        <taxon>Pezizomycotina</taxon>
        <taxon>Sordariomycetes</taxon>
        <taxon>Hypocreomycetidae</taxon>
        <taxon>Hypocreales</taxon>
        <taxon>Nectriaceae</taxon>
        <taxon>Fusarium</taxon>
        <taxon>Fusarium decemcellulare species complex</taxon>
    </lineage>
</organism>
<dbReference type="Proteomes" id="UP001148629">
    <property type="component" value="Unassembled WGS sequence"/>
</dbReference>
<evidence type="ECO:0000313" key="2">
    <source>
        <dbReference type="Proteomes" id="UP001148629"/>
    </source>
</evidence>